<keyword evidence="3" id="KW-1185">Reference proteome</keyword>
<dbReference type="GO" id="GO:0016787">
    <property type="term" value="F:hydrolase activity"/>
    <property type="evidence" value="ECO:0007669"/>
    <property type="project" value="UniProtKB-KW"/>
</dbReference>
<name>A0ABT5SKD1_9MICO</name>
<gene>
    <name evidence="2" type="ORF">PUW80_13130</name>
</gene>
<accession>A0ABT5SKD1</accession>
<proteinExistence type="predicted"/>
<organism evidence="2 3">
    <name type="scientific">Microbacterium thalli</name>
    <dbReference type="NCBI Taxonomy" id="3027921"/>
    <lineage>
        <taxon>Bacteria</taxon>
        <taxon>Bacillati</taxon>
        <taxon>Actinomycetota</taxon>
        <taxon>Actinomycetes</taxon>
        <taxon>Micrococcales</taxon>
        <taxon>Microbacteriaceae</taxon>
        <taxon>Microbacterium</taxon>
    </lineage>
</organism>
<evidence type="ECO:0000313" key="3">
    <source>
        <dbReference type="Proteomes" id="UP001218170"/>
    </source>
</evidence>
<comment type="caution">
    <text evidence="2">The sequence shown here is derived from an EMBL/GenBank/DDBJ whole genome shotgun (WGS) entry which is preliminary data.</text>
</comment>
<dbReference type="Pfam" id="PF13472">
    <property type="entry name" value="Lipase_GDSL_2"/>
    <property type="match status" value="1"/>
</dbReference>
<sequence>MNDFALRSAQEFRAVWDEIRGTGEALIIGDSYSEGYRASSFLKRWSAVLCARMGWIERNYAVGGSGFSVKGSSTAVPGGRTFLEQAQQAKADGVNPAVIMVAGARNDGTTNVVALAQSFIAYLKANFPKARIIIIPGLWDATPPPQYLLDRQWDWRTAFLPAKVEIIEGAHTWLFGRPELIDGDLVHPNDDGQDRIANFVFQGVHGKSTRLNIGRFLIGVGPTAGYSNSDCYGYVEEGVFHLFGGLTKTVNGSAATIAYLDKPINIPAWLAPGVTRYIPLYTNGGNNMSCLAWVPTIASPGQTTVDIQIRATQGTLSNQILFPEISWPIAG</sequence>
<protein>
    <submittedName>
        <fullName evidence="2">SGNH/GDSL hydrolase family protein</fullName>
    </submittedName>
</protein>
<dbReference type="Proteomes" id="UP001218170">
    <property type="component" value="Unassembled WGS sequence"/>
</dbReference>
<reference evidence="2 3" key="1">
    <citation type="submission" date="2023-02" db="EMBL/GenBank/DDBJ databases">
        <title>Study of novel species of the Microbacterium genus.</title>
        <authorList>
            <person name="Arroyo-Herrera I."/>
            <person name="Roman-Ponce B."/>
            <person name="Vasquez-Murrieta M.S."/>
        </authorList>
    </citation>
    <scope>NUCLEOTIDE SEQUENCE [LARGE SCALE GENOMIC DNA]</scope>
    <source>
        <strain evidence="2 3">NE1TT3</strain>
    </source>
</reference>
<dbReference type="EMBL" id="JAQZCI010000004">
    <property type="protein sequence ID" value="MDD7963293.1"/>
    <property type="molecule type" value="Genomic_DNA"/>
</dbReference>
<dbReference type="InterPro" id="IPR036514">
    <property type="entry name" value="SGNH_hydro_sf"/>
</dbReference>
<feature type="domain" description="SGNH hydrolase-type esterase" evidence="1">
    <location>
        <begin position="28"/>
        <end position="194"/>
    </location>
</feature>
<dbReference type="Gene3D" id="3.40.50.1110">
    <property type="entry name" value="SGNH hydrolase"/>
    <property type="match status" value="1"/>
</dbReference>
<keyword evidence="2" id="KW-0378">Hydrolase</keyword>
<dbReference type="SUPFAM" id="SSF52266">
    <property type="entry name" value="SGNH hydrolase"/>
    <property type="match status" value="1"/>
</dbReference>
<evidence type="ECO:0000313" key="2">
    <source>
        <dbReference type="EMBL" id="MDD7963293.1"/>
    </source>
</evidence>
<dbReference type="InterPro" id="IPR013830">
    <property type="entry name" value="SGNH_hydro"/>
</dbReference>
<dbReference type="CDD" id="cd00229">
    <property type="entry name" value="SGNH_hydrolase"/>
    <property type="match status" value="1"/>
</dbReference>
<dbReference type="RefSeq" id="WP_274264871.1">
    <property type="nucleotide sequence ID" value="NZ_JAQZCI010000004.1"/>
</dbReference>
<evidence type="ECO:0000259" key="1">
    <source>
        <dbReference type="Pfam" id="PF13472"/>
    </source>
</evidence>